<sequence>MLVFMHTAISLRARLLVALEGLFPPAESGPMSESAQPEHEYAKAAGSYQRFVDELGGVDGLRVLDFGCGWGGESVWLAERGAEVTGCDISASAIEHAQRFAAERGVAGVDFALSDSTRLPFADDSFDAVFSTDVFEHVMDLPAVLGELRRVLRPGGVLLTRFGPLFYSPLGYHLPWTTQVPWAHLVFGLRPIVEVRNTRRSPISPGSWEETGLNRATFGAFREAVGLSGFEAERLERIPVRGLRVLAGLPGVGDLFTFGVDARLVA</sequence>
<proteinExistence type="predicted"/>
<dbReference type="InterPro" id="IPR013216">
    <property type="entry name" value="Methyltransf_11"/>
</dbReference>
<gene>
    <name evidence="3" type="primary">rebM_1</name>
    <name evidence="3" type="ORF">Pan265_23160</name>
</gene>
<dbReference type="GO" id="GO:0008757">
    <property type="term" value="F:S-adenosylmethionine-dependent methyltransferase activity"/>
    <property type="evidence" value="ECO:0007669"/>
    <property type="project" value="InterPro"/>
</dbReference>
<dbReference type="Pfam" id="PF08241">
    <property type="entry name" value="Methyltransf_11"/>
    <property type="match status" value="1"/>
</dbReference>
<dbReference type="PANTHER" id="PTHR44068:SF11">
    <property type="entry name" value="GERANYL DIPHOSPHATE 2-C-METHYLTRANSFERASE"/>
    <property type="match status" value="1"/>
</dbReference>
<name>A0A518BZQ6_9BACT</name>
<dbReference type="GO" id="GO:0102082">
    <property type="term" value="F:demethylrebeccamycin--D-glucose O-methyltransferase activity"/>
    <property type="evidence" value="ECO:0007669"/>
    <property type="project" value="UniProtKB-EC"/>
</dbReference>
<dbReference type="KEGG" id="mcad:Pan265_23160"/>
<keyword evidence="3" id="KW-0489">Methyltransferase</keyword>
<dbReference type="InterPro" id="IPR050447">
    <property type="entry name" value="Erg6_SMT_methyltransf"/>
</dbReference>
<keyword evidence="4" id="KW-1185">Reference proteome</keyword>
<dbReference type="AlphaFoldDB" id="A0A518BZQ6"/>
<dbReference type="EMBL" id="CP036280">
    <property type="protein sequence ID" value="QDU72451.1"/>
    <property type="molecule type" value="Genomic_DNA"/>
</dbReference>
<dbReference type="Gene3D" id="3.40.50.150">
    <property type="entry name" value="Vaccinia Virus protein VP39"/>
    <property type="match status" value="1"/>
</dbReference>
<dbReference type="InterPro" id="IPR029063">
    <property type="entry name" value="SAM-dependent_MTases_sf"/>
</dbReference>
<keyword evidence="1 3" id="KW-0808">Transferase</keyword>
<dbReference type="Proteomes" id="UP000320386">
    <property type="component" value="Chromosome"/>
</dbReference>
<protein>
    <submittedName>
        <fullName evidence="3">Demethylrebeccamycin-D-glucose O-methyltransferase</fullName>
        <ecNumber evidence="3">2.1.1.164</ecNumber>
    </submittedName>
</protein>
<dbReference type="EC" id="2.1.1.164" evidence="3"/>
<evidence type="ECO:0000313" key="3">
    <source>
        <dbReference type="EMBL" id="QDU72451.1"/>
    </source>
</evidence>
<dbReference type="PANTHER" id="PTHR44068">
    <property type="entry name" value="ZGC:194242"/>
    <property type="match status" value="1"/>
</dbReference>
<dbReference type="SUPFAM" id="SSF53335">
    <property type="entry name" value="S-adenosyl-L-methionine-dependent methyltransferases"/>
    <property type="match status" value="1"/>
</dbReference>
<accession>A0A518BZQ6</accession>
<feature type="domain" description="Methyltransferase type 11" evidence="2">
    <location>
        <begin position="64"/>
        <end position="159"/>
    </location>
</feature>
<evidence type="ECO:0000259" key="2">
    <source>
        <dbReference type="Pfam" id="PF08241"/>
    </source>
</evidence>
<dbReference type="GO" id="GO:0032259">
    <property type="term" value="P:methylation"/>
    <property type="evidence" value="ECO:0007669"/>
    <property type="project" value="UniProtKB-KW"/>
</dbReference>
<reference evidence="3 4" key="1">
    <citation type="submission" date="2019-02" db="EMBL/GenBank/DDBJ databases">
        <title>Deep-cultivation of Planctomycetes and their phenomic and genomic characterization uncovers novel biology.</title>
        <authorList>
            <person name="Wiegand S."/>
            <person name="Jogler M."/>
            <person name="Boedeker C."/>
            <person name="Pinto D."/>
            <person name="Vollmers J."/>
            <person name="Rivas-Marin E."/>
            <person name="Kohn T."/>
            <person name="Peeters S.H."/>
            <person name="Heuer A."/>
            <person name="Rast P."/>
            <person name="Oberbeckmann S."/>
            <person name="Bunk B."/>
            <person name="Jeske O."/>
            <person name="Meyerdierks A."/>
            <person name="Storesund J.E."/>
            <person name="Kallscheuer N."/>
            <person name="Luecker S."/>
            <person name="Lage O.M."/>
            <person name="Pohl T."/>
            <person name="Merkel B.J."/>
            <person name="Hornburger P."/>
            <person name="Mueller R.-W."/>
            <person name="Bruemmer F."/>
            <person name="Labrenz M."/>
            <person name="Spormann A.M."/>
            <person name="Op den Camp H."/>
            <person name="Overmann J."/>
            <person name="Amann R."/>
            <person name="Jetten M.S.M."/>
            <person name="Mascher T."/>
            <person name="Medema M.H."/>
            <person name="Devos D.P."/>
            <person name="Kaster A.-K."/>
            <person name="Ovreas L."/>
            <person name="Rohde M."/>
            <person name="Galperin M.Y."/>
            <person name="Jogler C."/>
        </authorList>
    </citation>
    <scope>NUCLEOTIDE SEQUENCE [LARGE SCALE GENOMIC DNA]</scope>
    <source>
        <strain evidence="3 4">Pan265</strain>
    </source>
</reference>
<dbReference type="CDD" id="cd02440">
    <property type="entry name" value="AdoMet_MTases"/>
    <property type="match status" value="1"/>
</dbReference>
<evidence type="ECO:0000313" key="4">
    <source>
        <dbReference type="Proteomes" id="UP000320386"/>
    </source>
</evidence>
<organism evidence="3 4">
    <name type="scientific">Mucisphaera calidilacus</name>
    <dbReference type="NCBI Taxonomy" id="2527982"/>
    <lineage>
        <taxon>Bacteria</taxon>
        <taxon>Pseudomonadati</taxon>
        <taxon>Planctomycetota</taxon>
        <taxon>Phycisphaerae</taxon>
        <taxon>Phycisphaerales</taxon>
        <taxon>Phycisphaeraceae</taxon>
        <taxon>Mucisphaera</taxon>
    </lineage>
</organism>
<evidence type="ECO:0000256" key="1">
    <source>
        <dbReference type="ARBA" id="ARBA00022679"/>
    </source>
</evidence>